<dbReference type="OrthoDB" id="303614at2759"/>
<dbReference type="NCBIfam" id="NF004231">
    <property type="entry name" value="PRK05679.1"/>
    <property type="match status" value="1"/>
</dbReference>
<evidence type="ECO:0000256" key="5">
    <source>
        <dbReference type="ARBA" id="ARBA00022630"/>
    </source>
</evidence>
<comment type="cofactor">
    <cofactor evidence="1">
        <name>FMN</name>
        <dbReference type="ChEBI" id="CHEBI:58210"/>
    </cofactor>
</comment>
<proteinExistence type="predicted"/>
<dbReference type="Pfam" id="PF01243">
    <property type="entry name" value="PNPOx_N"/>
    <property type="match status" value="1"/>
</dbReference>
<dbReference type="GO" id="GO:0004733">
    <property type="term" value="F:pyridoxamine phosphate oxidase activity"/>
    <property type="evidence" value="ECO:0007669"/>
    <property type="project" value="UniProtKB-EC"/>
</dbReference>
<dbReference type="InterPro" id="IPR019576">
    <property type="entry name" value="Pyridoxamine_oxidase_dimer_C"/>
</dbReference>
<dbReference type="EMBL" id="ML996093">
    <property type="protein sequence ID" value="KAF2148295.1"/>
    <property type="molecule type" value="Genomic_DNA"/>
</dbReference>
<evidence type="ECO:0000259" key="9">
    <source>
        <dbReference type="Pfam" id="PF01243"/>
    </source>
</evidence>
<keyword evidence="6" id="KW-0288">FMN</keyword>
<evidence type="ECO:0000256" key="2">
    <source>
        <dbReference type="ARBA" id="ARBA00004738"/>
    </source>
</evidence>
<organism evidence="11 12">
    <name type="scientific">Myriangium duriaei CBS 260.36</name>
    <dbReference type="NCBI Taxonomy" id="1168546"/>
    <lineage>
        <taxon>Eukaryota</taxon>
        <taxon>Fungi</taxon>
        <taxon>Dikarya</taxon>
        <taxon>Ascomycota</taxon>
        <taxon>Pezizomycotina</taxon>
        <taxon>Dothideomycetes</taxon>
        <taxon>Dothideomycetidae</taxon>
        <taxon>Myriangiales</taxon>
        <taxon>Myriangiaceae</taxon>
        <taxon>Myriangium</taxon>
    </lineage>
</organism>
<dbReference type="InterPro" id="IPR000659">
    <property type="entry name" value="Pyridox_Oxase"/>
</dbReference>
<dbReference type="InterPro" id="IPR011576">
    <property type="entry name" value="Pyridox_Oxase_N"/>
</dbReference>
<keyword evidence="5" id="KW-0285">Flavoprotein</keyword>
<dbReference type="EC" id="1.4.3.5" evidence="4"/>
<evidence type="ECO:0000313" key="11">
    <source>
        <dbReference type="EMBL" id="KAF2148295.1"/>
    </source>
</evidence>
<dbReference type="InterPro" id="IPR019740">
    <property type="entry name" value="Pyridox_Oxase_CS"/>
</dbReference>
<evidence type="ECO:0000313" key="12">
    <source>
        <dbReference type="Proteomes" id="UP000799439"/>
    </source>
</evidence>
<feature type="region of interest" description="Disordered" evidence="8">
    <location>
        <begin position="40"/>
        <end position="70"/>
    </location>
</feature>
<dbReference type="Pfam" id="PF10590">
    <property type="entry name" value="PNP_phzG_C"/>
    <property type="match status" value="1"/>
</dbReference>
<comment type="pathway">
    <text evidence="2">Cofactor metabolism; pyridoxal 5'-phosphate salvage; pyridoxal 5'-phosphate from pyridoxamine 5'-phosphate: step 1/1.</text>
</comment>
<dbReference type="NCBIfam" id="TIGR00558">
    <property type="entry name" value="pdxH"/>
    <property type="match status" value="1"/>
</dbReference>
<keyword evidence="12" id="KW-1185">Reference proteome</keyword>
<dbReference type="Proteomes" id="UP000799439">
    <property type="component" value="Unassembled WGS sequence"/>
</dbReference>
<dbReference type="GO" id="GO:0008615">
    <property type="term" value="P:pyridoxine biosynthetic process"/>
    <property type="evidence" value="ECO:0007669"/>
    <property type="project" value="InterPro"/>
</dbReference>
<dbReference type="Gene3D" id="2.30.110.10">
    <property type="entry name" value="Electron Transport, Fmn-binding Protein, Chain A"/>
    <property type="match status" value="1"/>
</dbReference>
<keyword evidence="7" id="KW-0560">Oxidoreductase</keyword>
<dbReference type="PROSITE" id="PS01064">
    <property type="entry name" value="PYRIDOX_OXIDASE"/>
    <property type="match status" value="1"/>
</dbReference>
<comment type="caution">
    <text evidence="11">The sequence shown here is derived from an EMBL/GenBank/DDBJ whole genome shotgun (WGS) entry which is preliminary data.</text>
</comment>
<evidence type="ECO:0000256" key="1">
    <source>
        <dbReference type="ARBA" id="ARBA00001917"/>
    </source>
</evidence>
<feature type="domain" description="Pyridoxine 5'-phosphate oxidase dimerisation C-terminal" evidence="10">
    <location>
        <begin position="254"/>
        <end position="295"/>
    </location>
</feature>
<dbReference type="SUPFAM" id="SSF50475">
    <property type="entry name" value="FMN-binding split barrel"/>
    <property type="match status" value="1"/>
</dbReference>
<evidence type="ECO:0000256" key="7">
    <source>
        <dbReference type="ARBA" id="ARBA00023002"/>
    </source>
</evidence>
<evidence type="ECO:0000256" key="3">
    <source>
        <dbReference type="ARBA" id="ARBA00005037"/>
    </source>
</evidence>
<gene>
    <name evidence="11" type="ORF">K461DRAFT_282735</name>
</gene>
<evidence type="ECO:0000256" key="4">
    <source>
        <dbReference type="ARBA" id="ARBA00012801"/>
    </source>
</evidence>
<protein>
    <recommendedName>
        <fullName evidence="4">pyridoxal 5'-phosphate synthase</fullName>
        <ecNumber evidence="4">1.4.3.5</ecNumber>
    </recommendedName>
</protein>
<dbReference type="InterPro" id="IPR012349">
    <property type="entry name" value="Split_barrel_FMN-bd"/>
</dbReference>
<comment type="pathway">
    <text evidence="3">Cofactor metabolism; pyridoxal 5'-phosphate salvage; pyridoxal 5'-phosphate from pyridoxine 5'-phosphate: step 1/1.</text>
</comment>
<dbReference type="AlphaFoldDB" id="A0A9P4ITM7"/>
<evidence type="ECO:0000259" key="10">
    <source>
        <dbReference type="Pfam" id="PF10590"/>
    </source>
</evidence>
<dbReference type="GO" id="GO:0010181">
    <property type="term" value="F:FMN binding"/>
    <property type="evidence" value="ECO:0007669"/>
    <property type="project" value="InterPro"/>
</dbReference>
<dbReference type="PANTHER" id="PTHR10851:SF0">
    <property type="entry name" value="PYRIDOXINE-5'-PHOSPHATE OXIDASE"/>
    <property type="match status" value="1"/>
</dbReference>
<evidence type="ECO:0000256" key="8">
    <source>
        <dbReference type="SAM" id="MobiDB-lite"/>
    </source>
</evidence>
<feature type="region of interest" description="Disordered" evidence="8">
    <location>
        <begin position="198"/>
        <end position="220"/>
    </location>
</feature>
<name>A0A9P4ITM7_9PEZI</name>
<reference evidence="11" key="1">
    <citation type="journal article" date="2020" name="Stud. Mycol.">
        <title>101 Dothideomycetes genomes: a test case for predicting lifestyles and emergence of pathogens.</title>
        <authorList>
            <person name="Haridas S."/>
            <person name="Albert R."/>
            <person name="Binder M."/>
            <person name="Bloem J."/>
            <person name="Labutti K."/>
            <person name="Salamov A."/>
            <person name="Andreopoulos B."/>
            <person name="Baker S."/>
            <person name="Barry K."/>
            <person name="Bills G."/>
            <person name="Bluhm B."/>
            <person name="Cannon C."/>
            <person name="Castanera R."/>
            <person name="Culley D."/>
            <person name="Daum C."/>
            <person name="Ezra D."/>
            <person name="Gonzalez J."/>
            <person name="Henrissat B."/>
            <person name="Kuo A."/>
            <person name="Liang C."/>
            <person name="Lipzen A."/>
            <person name="Lutzoni F."/>
            <person name="Magnuson J."/>
            <person name="Mondo S."/>
            <person name="Nolan M."/>
            <person name="Ohm R."/>
            <person name="Pangilinan J."/>
            <person name="Park H.-J."/>
            <person name="Ramirez L."/>
            <person name="Alfaro M."/>
            <person name="Sun H."/>
            <person name="Tritt A."/>
            <person name="Yoshinaga Y."/>
            <person name="Zwiers L.-H."/>
            <person name="Turgeon B."/>
            <person name="Goodwin S."/>
            <person name="Spatafora J."/>
            <person name="Crous P."/>
            <person name="Grigoriev I."/>
        </authorList>
    </citation>
    <scope>NUCLEOTIDE SEQUENCE</scope>
    <source>
        <strain evidence="11">CBS 260.36</strain>
    </source>
</reference>
<feature type="compositionally biased region" description="Low complexity" evidence="8">
    <location>
        <begin position="40"/>
        <end position="68"/>
    </location>
</feature>
<dbReference type="PANTHER" id="PTHR10851">
    <property type="entry name" value="PYRIDOXINE-5-PHOSPHATE OXIDASE"/>
    <property type="match status" value="1"/>
</dbReference>
<feature type="domain" description="Pyridoxamine 5'-phosphate oxidase N-terminal" evidence="9">
    <location>
        <begin position="117"/>
        <end position="232"/>
    </location>
</feature>
<evidence type="ECO:0000256" key="6">
    <source>
        <dbReference type="ARBA" id="ARBA00022643"/>
    </source>
</evidence>
<accession>A0A9P4ITM7</accession>
<sequence>MRLAGSLLYKTRIRPTQISTSRQATTPISLLSRMNFNSTSSSDASSAVTSHTHSKGPSSSTDPSAPAAGKNEKKIFAPSSVPGSQQAEQYTKGSLDLSDLDADPLTQFDRWFKAAGQAGVYQPETVNLSTASLPEGKVSSRFVYLKELDATGFVVYSNFGTSRKAADLATNAHASLAFWWREVERQVRVEGRAERLSGEESQPYFDTRERGSRIGAHASRQSQVIRDRGELEGWVREEEERWEGKERITVPDNWGGLRIVPEVVEFWQGRRSRLHDRFRYTKGKEGEWRVERLSP</sequence>